<accession>T1DH56</accession>
<comment type="caution">
    <text evidence="2">The sequence shown here is derived from an EMBL/GenBank/DDBJ whole genome shotgun (WGS) entry which is preliminary data.</text>
</comment>
<reference evidence="2" key="2">
    <citation type="journal article" date="2014" name="ISME J.">
        <title>Microbial stratification in low pH oxic and suboxic macroscopic growths along an acid mine drainage.</title>
        <authorList>
            <person name="Mendez-Garcia C."/>
            <person name="Mesa V."/>
            <person name="Sprenger R.R."/>
            <person name="Richter M."/>
            <person name="Diez M.S."/>
            <person name="Solano J."/>
            <person name="Bargiela R."/>
            <person name="Golyshina O.V."/>
            <person name="Manteca A."/>
            <person name="Ramos J.L."/>
            <person name="Gallego J.R."/>
            <person name="Llorente I."/>
            <person name="Martins Dos Santos V.A."/>
            <person name="Jensen O.N."/>
            <person name="Pelaez A.I."/>
            <person name="Sanchez J."/>
            <person name="Ferrer M."/>
        </authorList>
    </citation>
    <scope>NUCLEOTIDE SEQUENCE</scope>
</reference>
<evidence type="ECO:0000313" key="2">
    <source>
        <dbReference type="EMBL" id="EQD80619.1"/>
    </source>
</evidence>
<feature type="domain" description="DUF6788" evidence="1">
    <location>
        <begin position="39"/>
        <end position="92"/>
    </location>
</feature>
<protein>
    <recommendedName>
        <fullName evidence="1">DUF6788 domain-containing protein</fullName>
    </recommendedName>
</protein>
<dbReference type="AlphaFoldDB" id="T1DH56"/>
<dbReference type="EMBL" id="AUZX01000532">
    <property type="protein sequence ID" value="EQD80619.1"/>
    <property type="molecule type" value="Genomic_DNA"/>
</dbReference>
<sequence>WKYLILMYDYISITTEDETIRKLLDSPEMEIYRTKIMEERKRLESISFALQGSIGERYLTCGRKKCRCHKDPEALHGPFYHWTRKVDGKSVGVWLPVEVSDLLKDWISTDRKLHEIVSRIEEITREAAEWIHSEFRDDRKKK</sequence>
<proteinExistence type="predicted"/>
<organism evidence="2">
    <name type="scientific">mine drainage metagenome</name>
    <dbReference type="NCBI Taxonomy" id="410659"/>
    <lineage>
        <taxon>unclassified sequences</taxon>
        <taxon>metagenomes</taxon>
        <taxon>ecological metagenomes</taxon>
    </lineage>
</organism>
<reference evidence="2" key="1">
    <citation type="submission" date="2013-08" db="EMBL/GenBank/DDBJ databases">
        <authorList>
            <person name="Mendez C."/>
            <person name="Richter M."/>
            <person name="Ferrer M."/>
            <person name="Sanchez J."/>
        </authorList>
    </citation>
    <scope>NUCLEOTIDE SEQUENCE</scope>
</reference>
<dbReference type="InterPro" id="IPR046738">
    <property type="entry name" value="DUF6788"/>
</dbReference>
<gene>
    <name evidence="2" type="ORF">B1A_00700</name>
</gene>
<feature type="non-terminal residue" evidence="2">
    <location>
        <position position="1"/>
    </location>
</feature>
<name>T1DH56_9ZZZZ</name>
<evidence type="ECO:0000259" key="1">
    <source>
        <dbReference type="Pfam" id="PF20586"/>
    </source>
</evidence>
<dbReference type="Pfam" id="PF20586">
    <property type="entry name" value="DUF6788"/>
    <property type="match status" value="1"/>
</dbReference>